<dbReference type="PANTHER" id="PTHR43606">
    <property type="entry name" value="PHOSPHATASE, PUTATIVE (AFU_ORTHOLOGUE AFUA_6G08710)-RELATED"/>
    <property type="match status" value="1"/>
</dbReference>
<dbReference type="Proteomes" id="UP000324324">
    <property type="component" value="Unassembled WGS sequence"/>
</dbReference>
<dbReference type="RefSeq" id="WP_150083488.1">
    <property type="nucleotide sequence ID" value="NZ_VWRN01000035.1"/>
</dbReference>
<dbReference type="InterPro" id="IPR006311">
    <property type="entry name" value="TAT_signal"/>
</dbReference>
<dbReference type="InterPro" id="IPR052900">
    <property type="entry name" value="Phospholipid_Metab_Enz"/>
</dbReference>
<feature type="domain" description="PhoD-like phosphatase metallophosphatase" evidence="1">
    <location>
        <begin position="156"/>
        <end position="518"/>
    </location>
</feature>
<dbReference type="CDD" id="cd07389">
    <property type="entry name" value="MPP_PhoD"/>
    <property type="match status" value="1"/>
</dbReference>
<dbReference type="InterPro" id="IPR018946">
    <property type="entry name" value="PhoD-like_MPP"/>
</dbReference>
<dbReference type="SUPFAM" id="SSF56300">
    <property type="entry name" value="Metallo-dependent phosphatases"/>
    <property type="match status" value="1"/>
</dbReference>
<dbReference type="Pfam" id="PF16655">
    <property type="entry name" value="PhoD_N"/>
    <property type="match status" value="1"/>
</dbReference>
<dbReference type="EMBL" id="VWRN01000035">
    <property type="protein sequence ID" value="KAA6123061.1"/>
    <property type="molecule type" value="Genomic_DNA"/>
</dbReference>
<dbReference type="InterPro" id="IPR032093">
    <property type="entry name" value="PhoD_N"/>
</dbReference>
<name>A0A5M8ALK5_9BURK</name>
<evidence type="ECO:0000313" key="4">
    <source>
        <dbReference type="Proteomes" id="UP000324324"/>
    </source>
</evidence>
<accession>A0A5M8ALK5</accession>
<reference evidence="3 4" key="1">
    <citation type="submission" date="2019-09" db="EMBL/GenBank/DDBJ databases">
        <title>Isolation of a novel species in the genus Cupriavidus from patients with sepsis using whole genome sequencing.</title>
        <authorList>
            <person name="Kweon O.J."/>
            <person name="Lee M.-K."/>
        </authorList>
    </citation>
    <scope>NUCLEOTIDE SEQUENCE [LARGE SCALE GENOMIC DNA]</scope>
    <source>
        <strain evidence="3 4">MKL-01</strain>
    </source>
</reference>
<dbReference type="AlphaFoldDB" id="A0A5M8ALK5"/>
<organism evidence="3 4">
    <name type="scientific">Cupriavidus cauae</name>
    <dbReference type="NCBI Taxonomy" id="2608999"/>
    <lineage>
        <taxon>Bacteria</taxon>
        <taxon>Pseudomonadati</taxon>
        <taxon>Pseudomonadota</taxon>
        <taxon>Betaproteobacteria</taxon>
        <taxon>Burkholderiales</taxon>
        <taxon>Burkholderiaceae</taxon>
        <taxon>Cupriavidus</taxon>
    </lineage>
</organism>
<proteinExistence type="predicted"/>
<gene>
    <name evidence="3" type="ORF">F1599_14310</name>
</gene>
<dbReference type="InterPro" id="IPR029052">
    <property type="entry name" value="Metallo-depent_PP-like"/>
</dbReference>
<dbReference type="PROSITE" id="PS51257">
    <property type="entry name" value="PROKAR_LIPOPROTEIN"/>
    <property type="match status" value="1"/>
</dbReference>
<dbReference type="Gene3D" id="2.60.40.380">
    <property type="entry name" value="Purple acid phosphatase-like, N-terminal"/>
    <property type="match status" value="1"/>
</dbReference>
<protein>
    <submittedName>
        <fullName evidence="3">Alkaline phosphatase</fullName>
    </submittedName>
</protein>
<sequence>MTRSPYPRRRFLIHTGALGLGTSLGLTACGSDDSPEAPAVIVPDSERPKLPYGIQIGDVGDGRAVVWARADRAAQLRVEYDTTDSFRNPRKVLGPTVSAASDFTGRVELSGLPAGESIFLRVACDSIDNPRATGVVVPGQFRTIPRTDANRPVRFVWGGDVAGQGWGINTEFGGMKIFEAMRRREPDFFLHSGDTIYADGPILAEATAENGRVWKNLVTPEVSKVAETLDEYRGRYRYNLMDENVRRFSAEVPQIWQWDDHEVTNNWSPTKDLSADARYTEKNIATLVARATQAFREYAPMRIGSTASEQTLYRKVSYGPLLDVFVLDMRTYRGGNTANLQTTENGDTVFLGNEQLEWLVNGVKQSQATWKIIAADMPIGLWVPDGKDAAGNARWEAIANGNDGAALGRELETARLLRAIKGVPNVVWLTADVHYCAAHYYDPSKAQFTDFSPFWEFVAGPLNAGTFGPNQLDATFGPQLVFQKAPPAGQANLSPYSGFQFFGEVNIDPSTKALTVDLRDLDGVSVFSKTLPVA</sequence>
<keyword evidence="4" id="KW-1185">Reference proteome</keyword>
<dbReference type="Pfam" id="PF09423">
    <property type="entry name" value="PhoD"/>
    <property type="match status" value="1"/>
</dbReference>
<dbReference type="PROSITE" id="PS51318">
    <property type="entry name" value="TAT"/>
    <property type="match status" value="1"/>
</dbReference>
<dbReference type="InterPro" id="IPR038607">
    <property type="entry name" value="PhoD-like_sf"/>
</dbReference>
<comment type="caution">
    <text evidence="3">The sequence shown here is derived from an EMBL/GenBank/DDBJ whole genome shotgun (WGS) entry which is preliminary data.</text>
</comment>
<evidence type="ECO:0000313" key="3">
    <source>
        <dbReference type="EMBL" id="KAA6123061.1"/>
    </source>
</evidence>
<evidence type="ECO:0000259" key="1">
    <source>
        <dbReference type="Pfam" id="PF09423"/>
    </source>
</evidence>
<dbReference type="PANTHER" id="PTHR43606:SF1">
    <property type="entry name" value="PHOD-LIKE PHOSPHATASE METALLOPHOSPHATASE DOMAIN-CONTAINING PROTEIN"/>
    <property type="match status" value="1"/>
</dbReference>
<feature type="domain" description="Phospholipase D N-terminal" evidence="2">
    <location>
        <begin position="53"/>
        <end position="130"/>
    </location>
</feature>
<evidence type="ECO:0000259" key="2">
    <source>
        <dbReference type="Pfam" id="PF16655"/>
    </source>
</evidence>
<dbReference type="Gene3D" id="3.60.21.70">
    <property type="entry name" value="PhoD-like phosphatase"/>
    <property type="match status" value="1"/>
</dbReference>